<feature type="transmembrane region" description="Helical" evidence="6">
    <location>
        <begin position="313"/>
        <end position="345"/>
    </location>
</feature>
<dbReference type="PANTHER" id="PTHR21716">
    <property type="entry name" value="TRANSMEMBRANE PROTEIN"/>
    <property type="match status" value="1"/>
</dbReference>
<organism evidence="7 8">
    <name type="scientific">Novosphingobium humi</name>
    <dbReference type="NCBI Taxonomy" id="2282397"/>
    <lineage>
        <taxon>Bacteria</taxon>
        <taxon>Pseudomonadati</taxon>
        <taxon>Pseudomonadota</taxon>
        <taxon>Alphaproteobacteria</taxon>
        <taxon>Sphingomonadales</taxon>
        <taxon>Sphingomonadaceae</taxon>
        <taxon>Novosphingobium</taxon>
    </lineage>
</organism>
<dbReference type="InterPro" id="IPR002549">
    <property type="entry name" value="AI-2E-like"/>
</dbReference>
<evidence type="ECO:0000313" key="7">
    <source>
        <dbReference type="EMBL" id="WCT76429.1"/>
    </source>
</evidence>
<evidence type="ECO:0000256" key="2">
    <source>
        <dbReference type="ARBA" id="ARBA00009773"/>
    </source>
</evidence>
<protein>
    <submittedName>
        <fullName evidence="7">AI-2E family transporter</fullName>
    </submittedName>
</protein>
<keyword evidence="5 6" id="KW-0472">Membrane</keyword>
<dbReference type="RefSeq" id="WP_273616874.1">
    <property type="nucleotide sequence ID" value="NZ_CP117417.1"/>
</dbReference>
<feature type="transmembrane region" description="Helical" evidence="6">
    <location>
        <begin position="37"/>
        <end position="55"/>
    </location>
</feature>
<evidence type="ECO:0000256" key="1">
    <source>
        <dbReference type="ARBA" id="ARBA00004141"/>
    </source>
</evidence>
<sequence>MINRENRQMQPARMFLLGLVVAISLAFGWLVVPFWGAVLWAVIVAVLFDPFYQRLMRSMPGHPDRCAAMTLLVVVAVVVLPALALGAALIEQGGVLYARIESGQIDPLRFLAGLQMRMPPWLQGQLGVAGLASLDDLRGWLSREMGDLLRNVGPQLLQLGQSTLGLFLQLGVMLYLAYFLLRDGRALGEKIARAVPLERAMTDLLIAKFLQAIRATIKGSLIVAVLQGSIGGLSFWVLGLPGALLWGVAMGVFSLFPSVGTGFVWVPVSVYLLATGSVWQGAALGALGFFVISSVDNLVRPILVGRDTRVPDYVVLITTLGGFELMGFNGFVMGPVIAALFIAIWQVVGESRDQA</sequence>
<comment type="similarity">
    <text evidence="2">Belongs to the autoinducer-2 exporter (AI-2E) (TC 2.A.86) family.</text>
</comment>
<evidence type="ECO:0000256" key="3">
    <source>
        <dbReference type="ARBA" id="ARBA00022692"/>
    </source>
</evidence>
<feature type="transmembrane region" description="Helical" evidence="6">
    <location>
        <begin position="271"/>
        <end position="293"/>
    </location>
</feature>
<evidence type="ECO:0000256" key="4">
    <source>
        <dbReference type="ARBA" id="ARBA00022989"/>
    </source>
</evidence>
<accession>A0ABY7TT82</accession>
<keyword evidence="4 6" id="KW-1133">Transmembrane helix</keyword>
<reference evidence="7 8" key="1">
    <citation type="submission" date="2023-02" db="EMBL/GenBank/DDBJ databases">
        <title>Genome sequence of Novosphingobium humi KACC 19094.</title>
        <authorList>
            <person name="Kim S."/>
            <person name="Heo J."/>
            <person name="Kwon S.-W."/>
        </authorList>
    </citation>
    <scope>NUCLEOTIDE SEQUENCE [LARGE SCALE GENOMIC DNA]</scope>
    <source>
        <strain evidence="7 8">KACC 19094</strain>
    </source>
</reference>
<dbReference type="PANTHER" id="PTHR21716:SF4">
    <property type="entry name" value="TRANSMEMBRANE PROTEIN 245"/>
    <property type="match status" value="1"/>
</dbReference>
<keyword evidence="8" id="KW-1185">Reference proteome</keyword>
<keyword evidence="3 6" id="KW-0812">Transmembrane</keyword>
<feature type="transmembrane region" description="Helical" evidence="6">
    <location>
        <begin position="67"/>
        <end position="90"/>
    </location>
</feature>
<feature type="transmembrane region" description="Helical" evidence="6">
    <location>
        <begin position="159"/>
        <end position="181"/>
    </location>
</feature>
<dbReference type="Pfam" id="PF01594">
    <property type="entry name" value="AI-2E_transport"/>
    <property type="match status" value="1"/>
</dbReference>
<evidence type="ECO:0000313" key="8">
    <source>
        <dbReference type="Proteomes" id="UP001218231"/>
    </source>
</evidence>
<proteinExistence type="inferred from homology"/>
<evidence type="ECO:0000256" key="6">
    <source>
        <dbReference type="SAM" id="Phobius"/>
    </source>
</evidence>
<dbReference type="Proteomes" id="UP001218231">
    <property type="component" value="Chromosome"/>
</dbReference>
<comment type="subcellular location">
    <subcellularLocation>
        <location evidence="1">Membrane</location>
        <topology evidence="1">Multi-pass membrane protein</topology>
    </subcellularLocation>
</comment>
<feature type="transmembrane region" description="Helical" evidence="6">
    <location>
        <begin position="219"/>
        <end position="238"/>
    </location>
</feature>
<gene>
    <name evidence="7" type="ORF">PQ457_10790</name>
</gene>
<name>A0ABY7TT82_9SPHN</name>
<evidence type="ECO:0000256" key="5">
    <source>
        <dbReference type="ARBA" id="ARBA00023136"/>
    </source>
</evidence>
<dbReference type="EMBL" id="CP117417">
    <property type="protein sequence ID" value="WCT76429.1"/>
    <property type="molecule type" value="Genomic_DNA"/>
</dbReference>
<feature type="transmembrane region" description="Helical" evidence="6">
    <location>
        <begin position="244"/>
        <end position="266"/>
    </location>
</feature>